<accession>A0A672HLB2</accession>
<dbReference type="AlphaFoldDB" id="A0A672HLB2"/>
<dbReference type="Ensembl" id="ENSSFAT00005030933.1">
    <property type="protein sequence ID" value="ENSSFAP00005029837.1"/>
    <property type="gene ID" value="ENSSFAG00005015165.1"/>
</dbReference>
<protein>
    <recommendedName>
        <fullName evidence="7">WD repeat domain 63</fullName>
    </recommendedName>
</protein>
<proteinExistence type="predicted"/>
<dbReference type="Proteomes" id="UP000472267">
    <property type="component" value="Chromosome 23"/>
</dbReference>
<dbReference type="OMA" id="NCRADED"/>
<evidence type="ECO:0000256" key="4">
    <source>
        <dbReference type="SAM" id="MobiDB-lite"/>
    </source>
</evidence>
<dbReference type="PANTHER" id="PTHR12442:SF5">
    <property type="entry name" value="DYNEIN AXONEMAL INTERMEDIATE CHAIN 3"/>
    <property type="match status" value="1"/>
</dbReference>
<dbReference type="GO" id="GO:0045503">
    <property type="term" value="F:dynein light chain binding"/>
    <property type="evidence" value="ECO:0007669"/>
    <property type="project" value="TreeGrafter"/>
</dbReference>
<organism evidence="5 6">
    <name type="scientific">Salarias fasciatus</name>
    <name type="common">Jewelled blenny</name>
    <name type="synonym">Blennius fasciatus</name>
    <dbReference type="NCBI Taxonomy" id="181472"/>
    <lineage>
        <taxon>Eukaryota</taxon>
        <taxon>Metazoa</taxon>
        <taxon>Chordata</taxon>
        <taxon>Craniata</taxon>
        <taxon>Vertebrata</taxon>
        <taxon>Euteleostomi</taxon>
        <taxon>Actinopterygii</taxon>
        <taxon>Neopterygii</taxon>
        <taxon>Teleostei</taxon>
        <taxon>Neoteleostei</taxon>
        <taxon>Acanthomorphata</taxon>
        <taxon>Ovalentaria</taxon>
        <taxon>Blenniimorphae</taxon>
        <taxon>Blenniiformes</taxon>
        <taxon>Blennioidei</taxon>
        <taxon>Blenniidae</taxon>
        <taxon>Salariinae</taxon>
        <taxon>Salarias</taxon>
    </lineage>
</organism>
<feature type="region of interest" description="Disordered" evidence="4">
    <location>
        <begin position="132"/>
        <end position="151"/>
    </location>
</feature>
<dbReference type="GO" id="GO:0036156">
    <property type="term" value="C:inner dynein arm"/>
    <property type="evidence" value="ECO:0007669"/>
    <property type="project" value="TreeGrafter"/>
</dbReference>
<keyword evidence="6" id="KW-1185">Reference proteome</keyword>
<name>A0A672HLB2_SALFA</name>
<evidence type="ECO:0000313" key="5">
    <source>
        <dbReference type="Ensembl" id="ENSSFAP00005029837.1"/>
    </source>
</evidence>
<evidence type="ECO:0000256" key="1">
    <source>
        <dbReference type="ARBA" id="ARBA00022490"/>
    </source>
</evidence>
<evidence type="ECO:0000256" key="3">
    <source>
        <dbReference type="ARBA" id="ARBA00022737"/>
    </source>
</evidence>
<sequence length="356" mass="41236">QQPCRKALKRETKSRMKTIIMQSPVYSDSELSHQDHPDDIFPMVLTSATQELFGCCADEDVTRENPYKLLKKDDIMQDIKTRAAVSDFSPVKQIVLEYPEETILLVYDWNFTYGHNFYLVLTPEARATIFSSPRPETPEEVHDEVNKTPEPKPWISLGSEQEIDQESVKESREKLRYEFSRVRRKFGLPVCFSDRNAADIKDSFQECPSHRDSRFSIKKMQRDCGIQAVLKLQCSSAQTQWYRNVFSHYEPGELNETEITTILQSERLKTFCNSVLNSVLQALQQEDIMNKCIDDWKALETAEAGDWSLKASESLAFYQAFADQKYSKGKKISTMNWHPTIQGTVTMTCHVLRKRK</sequence>
<keyword evidence="3" id="KW-0677">Repeat</keyword>
<reference evidence="5" key="1">
    <citation type="submission" date="2019-06" db="EMBL/GenBank/DDBJ databases">
        <authorList>
            <consortium name="Wellcome Sanger Institute Data Sharing"/>
        </authorList>
    </citation>
    <scope>NUCLEOTIDE SEQUENCE [LARGE SCALE GENOMIC DNA]</scope>
</reference>
<reference evidence="5" key="3">
    <citation type="submission" date="2025-09" db="UniProtKB">
        <authorList>
            <consortium name="Ensembl"/>
        </authorList>
    </citation>
    <scope>IDENTIFICATION</scope>
</reference>
<keyword evidence="2" id="KW-0853">WD repeat</keyword>
<dbReference type="PANTHER" id="PTHR12442">
    <property type="entry name" value="DYNEIN INTERMEDIATE CHAIN"/>
    <property type="match status" value="1"/>
</dbReference>
<feature type="compositionally biased region" description="Basic and acidic residues" evidence="4">
    <location>
        <begin position="136"/>
        <end position="150"/>
    </location>
</feature>
<keyword evidence="1" id="KW-0963">Cytoplasm</keyword>
<dbReference type="GO" id="GO:0036159">
    <property type="term" value="P:inner dynein arm assembly"/>
    <property type="evidence" value="ECO:0007669"/>
    <property type="project" value="TreeGrafter"/>
</dbReference>
<evidence type="ECO:0008006" key="7">
    <source>
        <dbReference type="Google" id="ProtNLM"/>
    </source>
</evidence>
<dbReference type="InterPro" id="IPR050687">
    <property type="entry name" value="Dynein_IC"/>
</dbReference>
<evidence type="ECO:0000256" key="2">
    <source>
        <dbReference type="ARBA" id="ARBA00022574"/>
    </source>
</evidence>
<dbReference type="GO" id="GO:0045504">
    <property type="term" value="F:dynein heavy chain binding"/>
    <property type="evidence" value="ECO:0007669"/>
    <property type="project" value="TreeGrafter"/>
</dbReference>
<dbReference type="InParanoid" id="A0A672HLB2"/>
<reference evidence="5" key="2">
    <citation type="submission" date="2025-08" db="UniProtKB">
        <authorList>
            <consortium name="Ensembl"/>
        </authorList>
    </citation>
    <scope>IDENTIFICATION</scope>
</reference>
<evidence type="ECO:0000313" key="6">
    <source>
        <dbReference type="Proteomes" id="UP000472267"/>
    </source>
</evidence>
<dbReference type="GO" id="GO:0060294">
    <property type="term" value="P:cilium movement involved in cell motility"/>
    <property type="evidence" value="ECO:0007669"/>
    <property type="project" value="TreeGrafter"/>
</dbReference>